<protein>
    <submittedName>
        <fullName evidence="5">CHY zinc finger protein</fullName>
    </submittedName>
</protein>
<dbReference type="InterPro" id="IPR052604">
    <property type="entry name" value="Mito_Tim_assembly_helper"/>
</dbReference>
<dbReference type="InterPro" id="IPR016694">
    <property type="entry name" value="UCP017292"/>
</dbReference>
<keyword evidence="1" id="KW-0479">Metal-binding</keyword>
<evidence type="ECO:0000313" key="5">
    <source>
        <dbReference type="EMBL" id="MCU4750721.1"/>
    </source>
</evidence>
<dbReference type="PROSITE" id="PS51266">
    <property type="entry name" value="ZF_CHY"/>
    <property type="match status" value="1"/>
</dbReference>
<feature type="domain" description="CHY-type" evidence="4">
    <location>
        <begin position="13"/>
        <end position="94"/>
    </location>
</feature>
<dbReference type="PIRSF" id="PIRSF017292">
    <property type="entry name" value="UCP017292_Znf_CHY"/>
    <property type="match status" value="1"/>
</dbReference>
<dbReference type="SUPFAM" id="SSF161219">
    <property type="entry name" value="CHY zinc finger-like"/>
    <property type="match status" value="1"/>
</dbReference>
<dbReference type="GO" id="GO:0008270">
    <property type="term" value="F:zinc ion binding"/>
    <property type="evidence" value="ECO:0007669"/>
    <property type="project" value="UniProtKB-KW"/>
</dbReference>
<evidence type="ECO:0000256" key="3">
    <source>
        <dbReference type="ARBA" id="ARBA00022833"/>
    </source>
</evidence>
<name>A0AAP2Z4X1_9EURY</name>
<dbReference type="InterPro" id="IPR037274">
    <property type="entry name" value="Znf_CHY_sf"/>
</dbReference>
<dbReference type="PANTHER" id="PTHR28082">
    <property type="entry name" value="ZINC FINGER PROTEIN"/>
    <property type="match status" value="1"/>
</dbReference>
<dbReference type="AlphaFoldDB" id="A0AAP2Z4X1"/>
<accession>A0AAP2Z4X1</accession>
<keyword evidence="3" id="KW-0862">Zinc</keyword>
<gene>
    <name evidence="5" type="ORF">OB919_01795</name>
</gene>
<proteinExistence type="predicted"/>
<comment type="caution">
    <text evidence="5">The sequence shown here is derived from an EMBL/GenBank/DDBJ whole genome shotgun (WGS) entry which is preliminary data.</text>
</comment>
<evidence type="ECO:0000256" key="1">
    <source>
        <dbReference type="ARBA" id="ARBA00022723"/>
    </source>
</evidence>
<dbReference type="EMBL" id="JAOPJZ010000001">
    <property type="protein sequence ID" value="MCU4750721.1"/>
    <property type="molecule type" value="Genomic_DNA"/>
</dbReference>
<reference evidence="5 6" key="1">
    <citation type="submission" date="2022-09" db="EMBL/GenBank/DDBJ databases">
        <title>Enrichment on poylsaccharides allowed isolation of novel metabolic and taxonomic groups of Haloarchaea.</title>
        <authorList>
            <person name="Sorokin D.Y."/>
            <person name="Elcheninov A.G."/>
            <person name="Khizhniak T.V."/>
            <person name="Kolganova T.V."/>
            <person name="Kublanov I.V."/>
        </authorList>
    </citation>
    <scope>NUCLEOTIDE SEQUENCE [LARGE SCALE GENOMIC DNA]</scope>
    <source>
        <strain evidence="5 6">AArc-curdl1</strain>
    </source>
</reference>
<evidence type="ECO:0000259" key="4">
    <source>
        <dbReference type="PROSITE" id="PS51266"/>
    </source>
</evidence>
<dbReference type="GO" id="GO:0045041">
    <property type="term" value="P:protein import into mitochondrial intermembrane space"/>
    <property type="evidence" value="ECO:0007669"/>
    <property type="project" value="TreeGrafter"/>
</dbReference>
<sequence length="126" mass="14077">MRPSSNVTVRGLEVDDETRCAHWASERDIVALRFGCCETFYPCFQCHDAVADHDPEPWPLERFDEPAVYCGVCDSTLTVNAYLGAENVCPTCDAEFNPGCRDHYDRYFERPPGGFDALTGADADTD</sequence>
<organism evidence="5 6">
    <name type="scientific">Natronosalvus hydrolyticus</name>
    <dbReference type="NCBI Taxonomy" id="2979988"/>
    <lineage>
        <taxon>Archaea</taxon>
        <taxon>Methanobacteriati</taxon>
        <taxon>Methanobacteriota</taxon>
        <taxon>Stenosarchaea group</taxon>
        <taxon>Halobacteria</taxon>
        <taxon>Halobacteriales</taxon>
        <taxon>Natrialbaceae</taxon>
        <taxon>Natronosalvus</taxon>
    </lineage>
</organism>
<keyword evidence="2" id="KW-0863">Zinc-finger</keyword>
<dbReference type="InterPro" id="IPR008913">
    <property type="entry name" value="Znf_CHY"/>
</dbReference>
<dbReference type="Proteomes" id="UP001321047">
    <property type="component" value="Unassembled WGS sequence"/>
</dbReference>
<dbReference type="PANTHER" id="PTHR28082:SF1">
    <property type="entry name" value="HELPER OF TIM PROTEIN 13"/>
    <property type="match status" value="1"/>
</dbReference>
<evidence type="ECO:0000256" key="2">
    <source>
        <dbReference type="ARBA" id="ARBA00022771"/>
    </source>
</evidence>
<dbReference type="Pfam" id="PF05495">
    <property type="entry name" value="zf-CHY"/>
    <property type="match status" value="1"/>
</dbReference>
<dbReference type="RefSeq" id="WP_342805779.1">
    <property type="nucleotide sequence ID" value="NZ_JAOPJZ010000001.1"/>
</dbReference>
<keyword evidence="6" id="KW-1185">Reference proteome</keyword>
<evidence type="ECO:0000313" key="6">
    <source>
        <dbReference type="Proteomes" id="UP001321047"/>
    </source>
</evidence>